<dbReference type="InterPro" id="IPR055359">
    <property type="entry name" value="Nip7_N_euk"/>
</dbReference>
<name>A0A093Y1E5_TALMA</name>
<dbReference type="GO" id="GO:0032182">
    <property type="term" value="F:ubiquitin-like protein binding"/>
    <property type="evidence" value="ECO:0007669"/>
    <property type="project" value="TreeGrafter"/>
</dbReference>
<dbReference type="Pfam" id="PF03657">
    <property type="entry name" value="UPF0113"/>
    <property type="match status" value="1"/>
</dbReference>
<dbReference type="InterPro" id="IPR005176">
    <property type="entry name" value="PONY_dom"/>
</dbReference>
<dbReference type="InterPro" id="IPR014764">
    <property type="entry name" value="DCN-prot"/>
</dbReference>
<dbReference type="InterPro" id="IPR015947">
    <property type="entry name" value="PUA-like_sf"/>
</dbReference>
<dbReference type="GO" id="GO:0005730">
    <property type="term" value="C:nucleolus"/>
    <property type="evidence" value="ECO:0007669"/>
    <property type="project" value="UniProtKB-SubCell"/>
</dbReference>
<dbReference type="PANTHER" id="PTHR12281:SF31">
    <property type="entry name" value="DCN1-LIKE PROTEIN 3"/>
    <property type="match status" value="1"/>
</dbReference>
<accession>A0A093Y1E5</accession>
<dbReference type="Gene3D" id="1.10.8.10">
    <property type="entry name" value="DNA helicase RuvA subunit, C-terminal domain"/>
    <property type="match status" value="1"/>
</dbReference>
<dbReference type="eggNOG" id="KOG3077">
    <property type="taxonomic scope" value="Eukaryota"/>
</dbReference>
<dbReference type="Gene3D" id="3.10.450.220">
    <property type="match status" value="1"/>
</dbReference>
<sequence>MRALTEEETKTLFQKLANYTGRSLNQLIQPTEDNERYVFRIQGSRVYYVKQSIANLATSVARDNLLSLGVCVGKFTKTMKFRLHITALDLIAPYARYKVTIKQNGEMPFLYGGNVVKAHVLRWSEDCPEHSGCVVFSQDDTPLGFGVTARSTAEARKLEPTAVVLFRQGDVGEYLREGQSNGDLITIAKPPPEQLPLDSLEDICPFCLHLVGASTPTLARRSTSIPSSCYPACVIFKRLLPGSHPIRIEAETMPPYTGTQRHYISQFVGFTQAKDAVAAKYLRANGWNVEQAVDAYFSSSQATAASSSTPALNKIFDEYRDDPQESPDTIGIEGAMRFLEAIEIRLDEVACLGIAELLKSPTMGEFTRTGFVDGWKSVGVESIPQMISHGASLRTRISSQPDTFRKVYRYAFPLCRMQGQRNLTFEIAAEQWQLFFTSENGGVDWNTPSTPWLDWYLEYLKSKGQRPVNKDLWEQTEVFMRKTLEDENFGWWDADGAWPGTLDEFVEFVKQDKRGGKPAEAMNVE</sequence>
<dbReference type="GO" id="GO:0045116">
    <property type="term" value="P:protein neddylation"/>
    <property type="evidence" value="ECO:0007669"/>
    <property type="project" value="TreeGrafter"/>
</dbReference>
<dbReference type="SUPFAM" id="SSF88802">
    <property type="entry name" value="Pre-PUA domain"/>
    <property type="match status" value="1"/>
</dbReference>
<dbReference type="Pfam" id="PF17833">
    <property type="entry name" value="pre-PUA_NIP7"/>
    <property type="match status" value="1"/>
</dbReference>
<dbReference type="FunFam" id="2.30.130.10:FF:000002">
    <property type="entry name" value="60S ribosome subunit biogenesis protein NIP7 homolog"/>
    <property type="match status" value="1"/>
</dbReference>
<proteinExistence type="inferred from homology"/>
<dbReference type="Gene3D" id="2.30.130.10">
    <property type="entry name" value="PUA domain"/>
    <property type="match status" value="1"/>
</dbReference>
<evidence type="ECO:0000256" key="8">
    <source>
        <dbReference type="RuleBase" id="RU410713"/>
    </source>
</evidence>
<comment type="subcellular location">
    <subcellularLocation>
        <location evidence="1">Nucleus</location>
        <location evidence="1">Nucleolus</location>
    </subcellularLocation>
</comment>
<evidence type="ECO:0000256" key="1">
    <source>
        <dbReference type="ARBA" id="ARBA00004604"/>
    </source>
</evidence>
<keyword evidence="4" id="KW-0833">Ubl conjugation pathway</keyword>
<dbReference type="InterPro" id="IPR002478">
    <property type="entry name" value="PUA"/>
</dbReference>
<evidence type="ECO:0000256" key="6">
    <source>
        <dbReference type="ARBA" id="ARBA00023242"/>
    </source>
</evidence>
<dbReference type="Gene3D" id="1.10.238.10">
    <property type="entry name" value="EF-hand"/>
    <property type="match status" value="1"/>
</dbReference>
<gene>
    <name evidence="10" type="ORF">GQ26_0051570</name>
</gene>
<dbReference type="GO" id="GO:0031624">
    <property type="term" value="F:ubiquitin conjugating enzyme binding"/>
    <property type="evidence" value="ECO:0007669"/>
    <property type="project" value="TreeGrafter"/>
</dbReference>
<dbReference type="InterPro" id="IPR036974">
    <property type="entry name" value="PUA_sf"/>
</dbReference>
<dbReference type="GO" id="GO:0000151">
    <property type="term" value="C:ubiquitin ligase complex"/>
    <property type="evidence" value="ECO:0007669"/>
    <property type="project" value="TreeGrafter"/>
</dbReference>
<organism evidence="10">
    <name type="scientific">Talaromyces marneffei PM1</name>
    <dbReference type="NCBI Taxonomy" id="1077442"/>
    <lineage>
        <taxon>Eukaryota</taxon>
        <taxon>Fungi</taxon>
        <taxon>Dikarya</taxon>
        <taxon>Ascomycota</taxon>
        <taxon>Pezizomycotina</taxon>
        <taxon>Eurotiomycetes</taxon>
        <taxon>Eurotiomycetidae</taxon>
        <taxon>Eurotiales</taxon>
        <taxon>Trichocomaceae</taxon>
        <taxon>Talaromyces</taxon>
        <taxon>Talaromyces sect. Talaromyces</taxon>
    </lineage>
</organism>
<comment type="caution">
    <text evidence="10">The sequence shown here is derived from an EMBL/GenBank/DDBJ whole genome shotgun (WGS) entry which is preliminary data.</text>
</comment>
<dbReference type="PANTHER" id="PTHR12281">
    <property type="entry name" value="RP42 RELATED"/>
    <property type="match status" value="1"/>
</dbReference>
<dbReference type="FunFam" id="3.10.450.220:FF:000001">
    <property type="entry name" value="60S ribosome subunit biogenesis protein NIP7 homolog"/>
    <property type="match status" value="1"/>
</dbReference>
<evidence type="ECO:0000256" key="4">
    <source>
        <dbReference type="ARBA" id="ARBA00022786"/>
    </source>
</evidence>
<keyword evidence="3" id="KW-0690">Ribosome biogenesis</keyword>
<comment type="function">
    <text evidence="8">Neddylation of cullins play an essential role in the regulation of SCF-type complexes activity.</text>
</comment>
<dbReference type="PROSITE" id="PS50890">
    <property type="entry name" value="PUA"/>
    <property type="match status" value="1"/>
</dbReference>
<dbReference type="AlphaFoldDB" id="A0A093Y1E5"/>
<keyword evidence="5" id="KW-0694">RNA-binding</keyword>
<dbReference type="InterPro" id="IPR042460">
    <property type="entry name" value="DCN1-like_PONY"/>
</dbReference>
<dbReference type="Gene3D" id="1.10.238.200">
    <property type="entry name" value="Cullin, PONY binding domain"/>
    <property type="match status" value="1"/>
</dbReference>
<comment type="function">
    <text evidence="7">Required for proper 27S pre-rRNA processing and 60S ribosome subunit assembly.</text>
</comment>
<evidence type="ECO:0000256" key="3">
    <source>
        <dbReference type="ARBA" id="ARBA00022517"/>
    </source>
</evidence>
<dbReference type="PROSITE" id="PS51229">
    <property type="entry name" value="DCUN1"/>
    <property type="match status" value="1"/>
</dbReference>
<dbReference type="InterPro" id="IPR040598">
    <property type="entry name" value="NIP7_N"/>
</dbReference>
<evidence type="ECO:0000259" key="9">
    <source>
        <dbReference type="PROSITE" id="PS51229"/>
    </source>
</evidence>
<dbReference type="InterPro" id="IPR009060">
    <property type="entry name" value="UBA-like_sf"/>
</dbReference>
<keyword evidence="6" id="KW-0539">Nucleus</keyword>
<dbReference type="GO" id="GO:1902626">
    <property type="term" value="P:assembly of large subunit precursor of preribosome"/>
    <property type="evidence" value="ECO:0007669"/>
    <property type="project" value="UniProtKB-ARBA"/>
</dbReference>
<dbReference type="InterPro" id="IPR005155">
    <property type="entry name" value="UPF0113_PUA"/>
</dbReference>
<protein>
    <recommendedName>
        <fullName evidence="8">Defective in cullin neddylation protein</fullName>
    </recommendedName>
</protein>
<dbReference type="Pfam" id="PF03556">
    <property type="entry name" value="Cullin_binding"/>
    <property type="match status" value="1"/>
</dbReference>
<evidence type="ECO:0000256" key="2">
    <source>
        <dbReference type="ARBA" id="ARBA00009895"/>
    </source>
</evidence>
<dbReference type="GO" id="GO:0003723">
    <property type="term" value="F:RNA binding"/>
    <property type="evidence" value="ECO:0007669"/>
    <property type="project" value="UniProtKB-KW"/>
</dbReference>
<dbReference type="CDD" id="cd21151">
    <property type="entry name" value="PUA_Nip7-like"/>
    <property type="match status" value="1"/>
</dbReference>
<dbReference type="Pfam" id="PF14555">
    <property type="entry name" value="UBA_4"/>
    <property type="match status" value="1"/>
</dbReference>
<evidence type="ECO:0000313" key="10">
    <source>
        <dbReference type="EMBL" id="KFX51333.1"/>
    </source>
</evidence>
<evidence type="ECO:0000256" key="5">
    <source>
        <dbReference type="ARBA" id="ARBA00022884"/>
    </source>
</evidence>
<comment type="similarity">
    <text evidence="2">Belongs to the NIP7 family.</text>
</comment>
<dbReference type="SUPFAM" id="SSF88697">
    <property type="entry name" value="PUA domain-like"/>
    <property type="match status" value="1"/>
</dbReference>
<reference evidence="10" key="1">
    <citation type="journal article" date="2014" name="PLoS Genet.">
        <title>Signature Gene Expression Reveals Novel Clues to the Molecular Mechanisms of Dimorphic Transition in Penicillium marneffei.</title>
        <authorList>
            <person name="Yang E."/>
            <person name="Wang G."/>
            <person name="Cai J."/>
            <person name="Woo P.C."/>
            <person name="Lau S.K."/>
            <person name="Yuen K.-Y."/>
            <person name="Chow W.-N."/>
            <person name="Lin X."/>
        </authorList>
    </citation>
    <scope>NUCLEOTIDE SEQUENCE [LARGE SCALE GENOMIC DNA]</scope>
    <source>
        <strain evidence="10">PM1</strain>
    </source>
</reference>
<evidence type="ECO:0000256" key="7">
    <source>
        <dbReference type="ARBA" id="ARBA00054591"/>
    </source>
</evidence>
<dbReference type="CDD" id="cd21146">
    <property type="entry name" value="Nip7_N_euk"/>
    <property type="match status" value="1"/>
</dbReference>
<dbReference type="EMBL" id="JPOX01000005">
    <property type="protein sequence ID" value="KFX51333.1"/>
    <property type="molecule type" value="Genomic_DNA"/>
</dbReference>
<feature type="domain" description="DCUN1" evidence="9">
    <location>
        <begin position="307"/>
        <end position="510"/>
    </location>
</feature>
<dbReference type="SMART" id="SM00359">
    <property type="entry name" value="PUA"/>
    <property type="match status" value="1"/>
</dbReference>
<dbReference type="HOGENOM" id="CLU_518926_0_0_1"/>
<dbReference type="SUPFAM" id="SSF46934">
    <property type="entry name" value="UBA-like"/>
    <property type="match status" value="1"/>
</dbReference>
<dbReference type="GO" id="GO:0097602">
    <property type="term" value="F:cullin family protein binding"/>
    <property type="evidence" value="ECO:0007669"/>
    <property type="project" value="TreeGrafter"/>
</dbReference>